<name>A0ABW6VMG0_MICFU</name>
<dbReference type="Proteomes" id="UP001602119">
    <property type="component" value="Unassembled WGS sequence"/>
</dbReference>
<organism evidence="1 2">
    <name type="scientific">Microtetraspora fusca</name>
    <dbReference type="NCBI Taxonomy" id="1997"/>
    <lineage>
        <taxon>Bacteria</taxon>
        <taxon>Bacillati</taxon>
        <taxon>Actinomycetota</taxon>
        <taxon>Actinomycetes</taxon>
        <taxon>Streptosporangiales</taxon>
        <taxon>Streptosporangiaceae</taxon>
        <taxon>Microtetraspora</taxon>
    </lineage>
</organism>
<accession>A0ABW6VMG0</accession>
<sequence>MYIIPHDEETGVRPTRADIAYLDRVRGEWVTDLRARRDQAQTGGEAA</sequence>
<comment type="caution">
    <text evidence="1">The sequence shown here is derived from an EMBL/GenBank/DDBJ whole genome shotgun (WGS) entry which is preliminary data.</text>
</comment>
<proteinExistence type="predicted"/>
<dbReference type="RefSeq" id="WP_387348212.1">
    <property type="nucleotide sequence ID" value="NZ_JBIAXI010000049.1"/>
</dbReference>
<evidence type="ECO:0000313" key="2">
    <source>
        <dbReference type="Proteomes" id="UP001602119"/>
    </source>
</evidence>
<protein>
    <submittedName>
        <fullName evidence="1">Uncharacterized protein</fullName>
    </submittedName>
</protein>
<reference evidence="1 2" key="1">
    <citation type="submission" date="2024-10" db="EMBL/GenBank/DDBJ databases">
        <title>The Natural Products Discovery Center: Release of the First 8490 Sequenced Strains for Exploring Actinobacteria Biosynthetic Diversity.</title>
        <authorList>
            <person name="Kalkreuter E."/>
            <person name="Kautsar S.A."/>
            <person name="Yang D."/>
            <person name="Bader C.D."/>
            <person name="Teijaro C.N."/>
            <person name="Fluegel L."/>
            <person name="Davis C.M."/>
            <person name="Simpson J.R."/>
            <person name="Lauterbach L."/>
            <person name="Steele A.D."/>
            <person name="Gui C."/>
            <person name="Meng S."/>
            <person name="Li G."/>
            <person name="Viehrig K."/>
            <person name="Ye F."/>
            <person name="Su P."/>
            <person name="Kiefer A.F."/>
            <person name="Nichols A."/>
            <person name="Cepeda A.J."/>
            <person name="Yan W."/>
            <person name="Fan B."/>
            <person name="Jiang Y."/>
            <person name="Adhikari A."/>
            <person name="Zheng C.-J."/>
            <person name="Schuster L."/>
            <person name="Cowan T.M."/>
            <person name="Smanski M.J."/>
            <person name="Chevrette M.G."/>
            <person name="De Carvalho L.P.S."/>
            <person name="Shen B."/>
        </authorList>
    </citation>
    <scope>NUCLEOTIDE SEQUENCE [LARGE SCALE GENOMIC DNA]</scope>
    <source>
        <strain evidence="1 2">NPDC001281</strain>
    </source>
</reference>
<dbReference type="EMBL" id="JBIAXI010000049">
    <property type="protein sequence ID" value="MFF4779438.1"/>
    <property type="molecule type" value="Genomic_DNA"/>
</dbReference>
<evidence type="ECO:0000313" key="1">
    <source>
        <dbReference type="EMBL" id="MFF4779438.1"/>
    </source>
</evidence>
<gene>
    <name evidence="1" type="ORF">ACFY05_42145</name>
</gene>
<keyword evidence="2" id="KW-1185">Reference proteome</keyword>